<gene>
    <name evidence="1" type="ORF">PISMIDRAFT_575697</name>
</gene>
<evidence type="ECO:0000313" key="2">
    <source>
        <dbReference type="Proteomes" id="UP000054018"/>
    </source>
</evidence>
<protein>
    <submittedName>
        <fullName evidence="1">Uncharacterized protein</fullName>
    </submittedName>
</protein>
<organism evidence="1 2">
    <name type="scientific">Pisolithus microcarpus 441</name>
    <dbReference type="NCBI Taxonomy" id="765257"/>
    <lineage>
        <taxon>Eukaryota</taxon>
        <taxon>Fungi</taxon>
        <taxon>Dikarya</taxon>
        <taxon>Basidiomycota</taxon>
        <taxon>Agaricomycotina</taxon>
        <taxon>Agaricomycetes</taxon>
        <taxon>Agaricomycetidae</taxon>
        <taxon>Boletales</taxon>
        <taxon>Sclerodermatineae</taxon>
        <taxon>Pisolithaceae</taxon>
        <taxon>Pisolithus</taxon>
    </lineage>
</organism>
<dbReference type="Proteomes" id="UP000054018">
    <property type="component" value="Unassembled WGS sequence"/>
</dbReference>
<reference evidence="1 2" key="1">
    <citation type="submission" date="2014-04" db="EMBL/GenBank/DDBJ databases">
        <authorList>
            <consortium name="DOE Joint Genome Institute"/>
            <person name="Kuo A."/>
            <person name="Kohler A."/>
            <person name="Costa M.D."/>
            <person name="Nagy L.G."/>
            <person name="Floudas D."/>
            <person name="Copeland A."/>
            <person name="Barry K.W."/>
            <person name="Cichocki N."/>
            <person name="Veneault-Fourrey C."/>
            <person name="LaButti K."/>
            <person name="Lindquist E.A."/>
            <person name="Lipzen A."/>
            <person name="Lundell T."/>
            <person name="Morin E."/>
            <person name="Murat C."/>
            <person name="Sun H."/>
            <person name="Tunlid A."/>
            <person name="Henrissat B."/>
            <person name="Grigoriev I.V."/>
            <person name="Hibbett D.S."/>
            <person name="Martin F."/>
            <person name="Nordberg H.P."/>
            <person name="Cantor M.N."/>
            <person name="Hua S.X."/>
        </authorList>
    </citation>
    <scope>NUCLEOTIDE SEQUENCE [LARGE SCALE GENOMIC DNA]</scope>
    <source>
        <strain evidence="1 2">441</strain>
    </source>
</reference>
<reference evidence="2" key="2">
    <citation type="submission" date="2015-01" db="EMBL/GenBank/DDBJ databases">
        <title>Evolutionary Origins and Diversification of the Mycorrhizal Mutualists.</title>
        <authorList>
            <consortium name="DOE Joint Genome Institute"/>
            <consortium name="Mycorrhizal Genomics Consortium"/>
            <person name="Kohler A."/>
            <person name="Kuo A."/>
            <person name="Nagy L.G."/>
            <person name="Floudas D."/>
            <person name="Copeland A."/>
            <person name="Barry K.W."/>
            <person name="Cichocki N."/>
            <person name="Veneault-Fourrey C."/>
            <person name="LaButti K."/>
            <person name="Lindquist E.A."/>
            <person name="Lipzen A."/>
            <person name="Lundell T."/>
            <person name="Morin E."/>
            <person name="Murat C."/>
            <person name="Riley R."/>
            <person name="Ohm R."/>
            <person name="Sun H."/>
            <person name="Tunlid A."/>
            <person name="Henrissat B."/>
            <person name="Grigoriev I.V."/>
            <person name="Hibbett D.S."/>
            <person name="Martin F."/>
        </authorList>
    </citation>
    <scope>NUCLEOTIDE SEQUENCE [LARGE SCALE GENOMIC DNA]</scope>
    <source>
        <strain evidence="2">441</strain>
    </source>
</reference>
<dbReference type="AlphaFoldDB" id="A0A0C9ZLF3"/>
<accession>A0A0C9ZLF3</accession>
<name>A0A0C9ZLF3_9AGAM</name>
<dbReference type="HOGENOM" id="CLU_2278579_0_0_1"/>
<keyword evidence="2" id="KW-1185">Reference proteome</keyword>
<evidence type="ECO:0000313" key="1">
    <source>
        <dbReference type="EMBL" id="KIK20703.1"/>
    </source>
</evidence>
<dbReference type="EMBL" id="KN833760">
    <property type="protein sequence ID" value="KIK20703.1"/>
    <property type="molecule type" value="Genomic_DNA"/>
</dbReference>
<proteinExistence type="predicted"/>
<sequence length="102" mass="11687">MDIITSHPRQQRNHFASRLTLTETGTSGLNIHEMSIDTQSTVQEIRVAWLRRRHESEGQGLFERTPVDCTFQLALGLHYYPPRNVSGRVPVALAHQHCPTRE</sequence>